<sequence length="339" mass="37505">MDTRAQARLEAPDPPTQHTIIANVPGNVPGEYLAHRDIDDPPLIQASSRLRASCNPPIYFSLLRSPVEAQTVDRRREKIACHNVPTPGRSPSSGRFRTCHRKIFTQPSNRHSIAGSEPHSVRTRPDYPLAPYKTRGIIHPSSVYASHVGQPHLPVRYLIEHLPRTLEVTERSTASPAPPFLAPLALAVVRAFAWHAATQPMFLRRRRYTEIRGNPAECGIDTSSSDAALNLGPPITLFTVILTSEVCTSKPIHEAGYDAGDANGYALKGIACLTVPRKCGGQELEALNDIYTKAMANQHASTRYDCARQKASGGGDEREERWDQYQPVSTIERKRDAKR</sequence>
<reference evidence="2" key="1">
    <citation type="submission" date="2023-03" db="EMBL/GenBank/DDBJ databases">
        <title>Massive genome expansion in bonnet fungi (Mycena s.s.) driven by repeated elements and novel gene families across ecological guilds.</title>
        <authorList>
            <consortium name="Lawrence Berkeley National Laboratory"/>
            <person name="Harder C.B."/>
            <person name="Miyauchi S."/>
            <person name="Viragh M."/>
            <person name="Kuo A."/>
            <person name="Thoen E."/>
            <person name="Andreopoulos B."/>
            <person name="Lu D."/>
            <person name="Skrede I."/>
            <person name="Drula E."/>
            <person name="Henrissat B."/>
            <person name="Morin E."/>
            <person name="Kohler A."/>
            <person name="Barry K."/>
            <person name="LaButti K."/>
            <person name="Morin E."/>
            <person name="Salamov A."/>
            <person name="Lipzen A."/>
            <person name="Mereny Z."/>
            <person name="Hegedus B."/>
            <person name="Baldrian P."/>
            <person name="Stursova M."/>
            <person name="Weitz H."/>
            <person name="Taylor A."/>
            <person name="Grigoriev I.V."/>
            <person name="Nagy L.G."/>
            <person name="Martin F."/>
            <person name="Kauserud H."/>
        </authorList>
    </citation>
    <scope>NUCLEOTIDE SEQUENCE</scope>
    <source>
        <strain evidence="2">CBHHK067</strain>
    </source>
</reference>
<keyword evidence="3" id="KW-1185">Reference proteome</keyword>
<protein>
    <submittedName>
        <fullName evidence="2">Uncharacterized protein</fullName>
    </submittedName>
</protein>
<gene>
    <name evidence="2" type="ORF">B0H17DRAFT_1145852</name>
</gene>
<feature type="region of interest" description="Disordered" evidence="1">
    <location>
        <begin position="306"/>
        <end position="339"/>
    </location>
</feature>
<proteinExistence type="predicted"/>
<evidence type="ECO:0000313" key="2">
    <source>
        <dbReference type="EMBL" id="KAJ7657536.1"/>
    </source>
</evidence>
<evidence type="ECO:0000313" key="3">
    <source>
        <dbReference type="Proteomes" id="UP001221757"/>
    </source>
</evidence>
<dbReference type="AlphaFoldDB" id="A0AAD7CSE6"/>
<organism evidence="2 3">
    <name type="scientific">Mycena rosella</name>
    <name type="common">Pink bonnet</name>
    <name type="synonym">Agaricus rosellus</name>
    <dbReference type="NCBI Taxonomy" id="1033263"/>
    <lineage>
        <taxon>Eukaryota</taxon>
        <taxon>Fungi</taxon>
        <taxon>Dikarya</taxon>
        <taxon>Basidiomycota</taxon>
        <taxon>Agaricomycotina</taxon>
        <taxon>Agaricomycetes</taxon>
        <taxon>Agaricomycetidae</taxon>
        <taxon>Agaricales</taxon>
        <taxon>Marasmiineae</taxon>
        <taxon>Mycenaceae</taxon>
        <taxon>Mycena</taxon>
    </lineage>
</organism>
<comment type="caution">
    <text evidence="2">The sequence shown here is derived from an EMBL/GenBank/DDBJ whole genome shotgun (WGS) entry which is preliminary data.</text>
</comment>
<accession>A0AAD7CSE6</accession>
<name>A0AAD7CSE6_MYCRO</name>
<evidence type="ECO:0000256" key="1">
    <source>
        <dbReference type="SAM" id="MobiDB-lite"/>
    </source>
</evidence>
<dbReference type="EMBL" id="JARKIE010000288">
    <property type="protein sequence ID" value="KAJ7657536.1"/>
    <property type="molecule type" value="Genomic_DNA"/>
</dbReference>
<dbReference type="Proteomes" id="UP001221757">
    <property type="component" value="Unassembled WGS sequence"/>
</dbReference>